<sequence>MMAGKIDLIDTIDQLSEARDLIEAALMAVEAVTDKHQRNALARLLGTIAERLTDVGAKLDARLEGGGK</sequence>
<dbReference type="EMBL" id="LAPV01000011">
    <property type="protein sequence ID" value="KKC34597.1"/>
    <property type="molecule type" value="Genomic_DNA"/>
</dbReference>
<protein>
    <submittedName>
        <fullName evidence="2">Uncharacterized protein</fullName>
    </submittedName>
</protein>
<dbReference type="PATRIC" id="fig|728005.3.peg.104"/>
<keyword evidence="3" id="KW-1185">Reference proteome</keyword>
<evidence type="ECO:0000313" key="2">
    <source>
        <dbReference type="EMBL" id="SFD00278.1"/>
    </source>
</evidence>
<dbReference type="AlphaFoldDB" id="A0A0F5Q105"/>
<accession>A0A0F5Q105</accession>
<evidence type="ECO:0000313" key="1">
    <source>
        <dbReference type="EMBL" id="KKC34597.1"/>
    </source>
</evidence>
<evidence type="ECO:0000313" key="3">
    <source>
        <dbReference type="Proteomes" id="UP000033519"/>
    </source>
</evidence>
<proteinExistence type="predicted"/>
<gene>
    <name evidence="2" type="ORF">SAMN04488059_11725</name>
    <name evidence="1" type="ORF">WH91_01725</name>
</gene>
<dbReference type="STRING" id="728005.SAMN04488059_11725"/>
<organism evidence="2 4">
    <name type="scientific">Devosia psychrophila</name>
    <dbReference type="NCBI Taxonomy" id="728005"/>
    <lineage>
        <taxon>Bacteria</taxon>
        <taxon>Pseudomonadati</taxon>
        <taxon>Pseudomonadota</taxon>
        <taxon>Alphaproteobacteria</taxon>
        <taxon>Hyphomicrobiales</taxon>
        <taxon>Devosiaceae</taxon>
        <taxon>Devosia</taxon>
    </lineage>
</organism>
<dbReference type="Proteomes" id="UP000182258">
    <property type="component" value="Unassembled WGS sequence"/>
</dbReference>
<reference evidence="1 3" key="1">
    <citation type="submission" date="2015-03" db="EMBL/GenBank/DDBJ databases">
        <authorList>
            <person name="Lepp D."/>
            <person name="Hassan Y.I."/>
            <person name="Li X.-Z."/>
            <person name="Zhou T."/>
        </authorList>
    </citation>
    <scope>NUCLEOTIDE SEQUENCE [LARGE SCALE GENOMIC DNA]</scope>
    <source>
        <strain evidence="1 3">Cr7-05</strain>
    </source>
</reference>
<reference evidence="2 4" key="2">
    <citation type="submission" date="2016-10" db="EMBL/GenBank/DDBJ databases">
        <authorList>
            <person name="de Groot N.N."/>
        </authorList>
    </citation>
    <scope>NUCLEOTIDE SEQUENCE [LARGE SCALE GENOMIC DNA]</scope>
    <source>
        <strain evidence="2 4">CGMCC 1.10210</strain>
    </source>
</reference>
<name>A0A0F5Q105_9HYPH</name>
<evidence type="ECO:0000313" key="4">
    <source>
        <dbReference type="Proteomes" id="UP000182258"/>
    </source>
</evidence>
<dbReference type="EMBL" id="FOMB01000017">
    <property type="protein sequence ID" value="SFD00278.1"/>
    <property type="molecule type" value="Genomic_DNA"/>
</dbReference>
<dbReference type="Proteomes" id="UP000033519">
    <property type="component" value="Unassembled WGS sequence"/>
</dbReference>